<evidence type="ECO:0000313" key="3">
    <source>
        <dbReference type="Proteomes" id="UP000092993"/>
    </source>
</evidence>
<feature type="compositionally biased region" description="Low complexity" evidence="1">
    <location>
        <begin position="110"/>
        <end position="119"/>
    </location>
</feature>
<dbReference type="EMBL" id="LUGG01000013">
    <property type="protein sequence ID" value="OBZ71021.1"/>
    <property type="molecule type" value="Genomic_DNA"/>
</dbReference>
<protein>
    <submittedName>
        <fullName evidence="2">Uncharacterized protein</fullName>
    </submittedName>
</protein>
<sequence length="236" mass="26509">MTFTSASLWPSFRSRRIGSHVEEEVVVKRESSTASSLEYLDPAPDHAPERESELIPSTSPSNRVPSQTPFINLDQVPRRPRAPSDPTQPTFSRIPIRVPSCPSVPPSNPTPQAATSSNPIPNPPAPILAAKMTTNMPARGYHTAPTFKPSEPRTLGRYFEDLEYLFGNLTNAPSEAEKKKHVIRYVPVDTADMWDQLPSYADAAITYADWRDEVKKMYPTEDKDRKFTMQDLDRLV</sequence>
<feature type="region of interest" description="Disordered" evidence="1">
    <location>
        <begin position="23"/>
        <end position="126"/>
    </location>
</feature>
<reference evidence="2 3" key="1">
    <citation type="submission" date="2016-03" db="EMBL/GenBank/DDBJ databases">
        <title>Whole genome sequencing of Grifola frondosa 9006-11.</title>
        <authorList>
            <person name="Min B."/>
            <person name="Park H."/>
            <person name="Kim J.-G."/>
            <person name="Cho H."/>
            <person name="Oh Y.-L."/>
            <person name="Kong W.-S."/>
            <person name="Choi I.-G."/>
        </authorList>
    </citation>
    <scope>NUCLEOTIDE SEQUENCE [LARGE SCALE GENOMIC DNA]</scope>
    <source>
        <strain evidence="2 3">9006-11</strain>
    </source>
</reference>
<dbReference type="AlphaFoldDB" id="A0A1C7M255"/>
<dbReference type="Proteomes" id="UP000092993">
    <property type="component" value="Unassembled WGS sequence"/>
</dbReference>
<evidence type="ECO:0000313" key="2">
    <source>
        <dbReference type="EMBL" id="OBZ71021.1"/>
    </source>
</evidence>
<evidence type="ECO:0000256" key="1">
    <source>
        <dbReference type="SAM" id="MobiDB-lite"/>
    </source>
</evidence>
<organism evidence="2 3">
    <name type="scientific">Grifola frondosa</name>
    <name type="common">Maitake</name>
    <name type="synonym">Polyporus frondosus</name>
    <dbReference type="NCBI Taxonomy" id="5627"/>
    <lineage>
        <taxon>Eukaryota</taxon>
        <taxon>Fungi</taxon>
        <taxon>Dikarya</taxon>
        <taxon>Basidiomycota</taxon>
        <taxon>Agaricomycotina</taxon>
        <taxon>Agaricomycetes</taxon>
        <taxon>Polyporales</taxon>
        <taxon>Grifolaceae</taxon>
        <taxon>Grifola</taxon>
    </lineage>
</organism>
<comment type="caution">
    <text evidence="2">The sequence shown here is derived from an EMBL/GenBank/DDBJ whole genome shotgun (WGS) entry which is preliminary data.</text>
</comment>
<name>A0A1C7M255_GRIFR</name>
<keyword evidence="3" id="KW-1185">Reference proteome</keyword>
<feature type="compositionally biased region" description="Polar residues" evidence="1">
    <location>
        <begin position="55"/>
        <end position="70"/>
    </location>
</feature>
<dbReference type="OrthoDB" id="3260031at2759"/>
<dbReference type="OMA" id="RRFLVIM"/>
<feature type="compositionally biased region" description="Basic and acidic residues" evidence="1">
    <location>
        <begin position="43"/>
        <end position="53"/>
    </location>
</feature>
<proteinExistence type="predicted"/>
<accession>A0A1C7M255</accession>
<gene>
    <name evidence="2" type="ORF">A0H81_09538</name>
</gene>